<dbReference type="GO" id="GO:0019634">
    <property type="term" value="P:organic phosphonate metabolic process"/>
    <property type="evidence" value="ECO:0007669"/>
    <property type="project" value="InterPro"/>
</dbReference>
<dbReference type="EMBL" id="VMSJ01000001">
    <property type="protein sequence ID" value="TVT28965.1"/>
    <property type="molecule type" value="Genomic_DNA"/>
</dbReference>
<dbReference type="Pfam" id="PF05845">
    <property type="entry name" value="PhnH"/>
    <property type="match status" value="1"/>
</dbReference>
<comment type="caution">
    <text evidence="1">The sequence shown here is derived from an EMBL/GenBank/DDBJ whole genome shotgun (WGS) entry which is preliminary data.</text>
</comment>
<dbReference type="PIRSF" id="PIRSF020680">
    <property type="entry name" value="PhnH"/>
    <property type="match status" value="1"/>
</dbReference>
<evidence type="ECO:0000313" key="1">
    <source>
        <dbReference type="EMBL" id="TVT28965.1"/>
    </source>
</evidence>
<dbReference type="NCBIfam" id="TIGR03292">
    <property type="entry name" value="PhnH_redo"/>
    <property type="match status" value="1"/>
</dbReference>
<keyword evidence="2" id="KW-1185">Reference proteome</keyword>
<sequence>MTTMVHETQQHYRKLIDLFSRPGEMEAGTLGIPNFTRFSDAVLATVLTLFDNEVSFSTIEQGDREEFMTLTGAKAAQNSEADFIVVKESELTAEMMETMKVGTLASPEKSATLIIEVEAIGSGHAYQLQGPGIKAVNALGMTLDPKWMALRDVRCAEFPIGIDLILVDRENHMTVIPRTTTVEVV</sequence>
<protein>
    <submittedName>
        <fullName evidence="1">Phosphonate C-P lyase system protein PhnH</fullName>
    </submittedName>
</protein>
<dbReference type="InterPro" id="IPR038058">
    <property type="entry name" value="PhnH-like_sp"/>
</dbReference>
<name>A0A558AXI9_9STAP</name>
<reference evidence="1 2" key="1">
    <citation type="submission" date="2019-07" db="EMBL/GenBank/DDBJ databases">
        <title>Salinicoccus cyprini sp. nov., isolated from gastro-intestinal tract of mirror carp, Cyprinus carpio var. specularis, collected from Gobind Sagar Reservoir, Himachal Pradesh, India.</title>
        <authorList>
            <person name="Talwar C."/>
            <person name="Singh A.K."/>
            <person name="Lal R."/>
            <person name="Negi R.K."/>
        </authorList>
    </citation>
    <scope>NUCLEOTIDE SEQUENCE [LARGE SCALE GENOMIC DNA]</scope>
    <source>
        <strain evidence="1 2">CT19</strain>
    </source>
</reference>
<dbReference type="SUPFAM" id="SSF159709">
    <property type="entry name" value="PhnH-like"/>
    <property type="match status" value="1"/>
</dbReference>
<gene>
    <name evidence="1" type="primary">phnH</name>
    <name evidence="1" type="ORF">FO441_01430</name>
</gene>
<proteinExistence type="predicted"/>
<keyword evidence="1" id="KW-0456">Lyase</keyword>
<dbReference type="InterPro" id="IPR008772">
    <property type="entry name" value="Phosphonate_metab_PhnH"/>
</dbReference>
<accession>A0A558AXI9</accession>
<dbReference type="Gene3D" id="3.40.50.11310">
    <property type="entry name" value="Bacterial phosphonate metabolism protein PhnH"/>
    <property type="match status" value="1"/>
</dbReference>
<dbReference type="OrthoDB" id="154477at2"/>
<dbReference type="AlphaFoldDB" id="A0A558AXI9"/>
<organism evidence="1 2">
    <name type="scientific">Salinicoccus cyprini</name>
    <dbReference type="NCBI Taxonomy" id="2493691"/>
    <lineage>
        <taxon>Bacteria</taxon>
        <taxon>Bacillati</taxon>
        <taxon>Bacillota</taxon>
        <taxon>Bacilli</taxon>
        <taxon>Bacillales</taxon>
        <taxon>Staphylococcaceae</taxon>
        <taxon>Salinicoccus</taxon>
    </lineage>
</organism>
<dbReference type="RefSeq" id="WP_145284740.1">
    <property type="nucleotide sequence ID" value="NZ_VMSJ01000001.1"/>
</dbReference>
<dbReference type="GO" id="GO:0016829">
    <property type="term" value="F:lyase activity"/>
    <property type="evidence" value="ECO:0007669"/>
    <property type="project" value="UniProtKB-KW"/>
</dbReference>
<evidence type="ECO:0000313" key="2">
    <source>
        <dbReference type="Proteomes" id="UP000315103"/>
    </source>
</evidence>
<dbReference type="Proteomes" id="UP000315103">
    <property type="component" value="Unassembled WGS sequence"/>
</dbReference>